<proteinExistence type="predicted"/>
<feature type="signal peptide" evidence="1">
    <location>
        <begin position="1"/>
        <end position="19"/>
    </location>
</feature>
<evidence type="ECO:0000313" key="2">
    <source>
        <dbReference type="EMBL" id="TRW17358.1"/>
    </source>
</evidence>
<dbReference type="EMBL" id="VJWA01000001">
    <property type="protein sequence ID" value="TRW17358.1"/>
    <property type="molecule type" value="Genomic_DNA"/>
</dbReference>
<evidence type="ECO:0000256" key="1">
    <source>
        <dbReference type="SAM" id="SignalP"/>
    </source>
</evidence>
<reference evidence="2 3" key="1">
    <citation type="submission" date="2019-07" db="EMBL/GenBank/DDBJ databases">
        <title>Novel species isolated from glacier.</title>
        <authorList>
            <person name="Liu Q."/>
            <person name="Xin Y.-H."/>
        </authorList>
    </citation>
    <scope>NUCLEOTIDE SEQUENCE [LARGE SCALE GENOMIC DNA]</scope>
    <source>
        <strain evidence="2 3">LB1R16</strain>
    </source>
</reference>
<keyword evidence="1" id="KW-0732">Signal</keyword>
<organism evidence="2 3">
    <name type="scientific">Glacieibacterium frigidum</name>
    <dbReference type="NCBI Taxonomy" id="2593303"/>
    <lineage>
        <taxon>Bacteria</taxon>
        <taxon>Pseudomonadati</taxon>
        <taxon>Pseudomonadota</taxon>
        <taxon>Alphaproteobacteria</taxon>
        <taxon>Sphingomonadales</taxon>
        <taxon>Sphingosinicellaceae</taxon>
        <taxon>Glacieibacterium</taxon>
    </lineage>
</organism>
<dbReference type="OrthoDB" id="7579174at2"/>
<dbReference type="AlphaFoldDB" id="A0A552UGK3"/>
<sequence length="250" mass="27160">MRLTFILAISLALPSAAVAQMDYIGVHAQSMQTGEMYKKMFRRRDNQIAASTRTAQQPQLKSSYAAAGGALLSPPNPGAAAIDLRYRSTPELRKSAADAYVQRVMQSDPQAGKLIAAEVSKNNFSRIYAGIVAPFGYRADDTADAVAAYTLLGWLIATGSPDPSPAAARAVREQVAQGLSNDPKFTNPRTRAELAEEMKLLFVTLHAGWQSARKEGNLRTYADGVAAMFKRFTGNDLRAMRLTERGFVGR</sequence>
<comment type="caution">
    <text evidence="2">The sequence shown here is derived from an EMBL/GenBank/DDBJ whole genome shotgun (WGS) entry which is preliminary data.</text>
</comment>
<dbReference type="RefSeq" id="WP_143554903.1">
    <property type="nucleotide sequence ID" value="NZ_VJWA01000001.1"/>
</dbReference>
<gene>
    <name evidence="2" type="ORF">FMM06_04065</name>
</gene>
<name>A0A552UGK3_9SPHN</name>
<evidence type="ECO:0000313" key="3">
    <source>
        <dbReference type="Proteomes" id="UP000317894"/>
    </source>
</evidence>
<keyword evidence="3" id="KW-1185">Reference proteome</keyword>
<accession>A0A552UGK3</accession>
<protein>
    <submittedName>
        <fullName evidence="2">Uncharacterized protein</fullName>
    </submittedName>
</protein>
<feature type="chain" id="PRO_5022106284" evidence="1">
    <location>
        <begin position="20"/>
        <end position="250"/>
    </location>
</feature>
<dbReference type="Proteomes" id="UP000317894">
    <property type="component" value="Unassembled WGS sequence"/>
</dbReference>